<evidence type="ECO:0000313" key="2">
    <source>
        <dbReference type="EMBL" id="MDR7155938.1"/>
    </source>
</evidence>
<keyword evidence="3" id="KW-1185">Reference proteome</keyword>
<evidence type="ECO:0000313" key="3">
    <source>
        <dbReference type="Proteomes" id="UP001267638"/>
    </source>
</evidence>
<gene>
    <name evidence="2" type="ORF">J2W40_002774</name>
</gene>
<proteinExistence type="predicted"/>
<dbReference type="Proteomes" id="UP001267638">
    <property type="component" value="Unassembled WGS sequence"/>
</dbReference>
<feature type="region of interest" description="Disordered" evidence="1">
    <location>
        <begin position="83"/>
        <end position="109"/>
    </location>
</feature>
<organism evidence="2 3">
    <name type="scientific">Sphingobium xenophagum</name>
    <dbReference type="NCBI Taxonomy" id="121428"/>
    <lineage>
        <taxon>Bacteria</taxon>
        <taxon>Pseudomonadati</taxon>
        <taxon>Pseudomonadota</taxon>
        <taxon>Alphaproteobacteria</taxon>
        <taxon>Sphingomonadales</taxon>
        <taxon>Sphingomonadaceae</taxon>
        <taxon>Sphingobium</taxon>
    </lineage>
</organism>
<accession>A0ABU1X311</accession>
<sequence>MTIAVRFPDGSIQNVPAQLREISDSPGSKASPRFERVPLNCDSNWTFHRHGENWYAMPRSGSLSALRPVVAEWWRSVAHMEDDAGKAVGPAKTARGQRQRQRSGWGNAA</sequence>
<reference evidence="2 3" key="1">
    <citation type="submission" date="2023-07" db="EMBL/GenBank/DDBJ databases">
        <title>Sorghum-associated microbial communities from plants grown in Nebraska, USA.</title>
        <authorList>
            <person name="Schachtman D."/>
        </authorList>
    </citation>
    <scope>NUCLEOTIDE SEQUENCE [LARGE SCALE GENOMIC DNA]</scope>
    <source>
        <strain evidence="2 3">4256</strain>
    </source>
</reference>
<dbReference type="EMBL" id="JAVDWV010000012">
    <property type="protein sequence ID" value="MDR7155938.1"/>
    <property type="molecule type" value="Genomic_DNA"/>
</dbReference>
<name>A0ABU1X311_SPHXE</name>
<evidence type="ECO:0000256" key="1">
    <source>
        <dbReference type="SAM" id="MobiDB-lite"/>
    </source>
</evidence>
<protein>
    <submittedName>
        <fullName evidence="2">Uncharacterized protein</fullName>
    </submittedName>
</protein>
<comment type="caution">
    <text evidence="2">The sequence shown here is derived from an EMBL/GenBank/DDBJ whole genome shotgun (WGS) entry which is preliminary data.</text>
</comment>
<dbReference type="RefSeq" id="WP_310225716.1">
    <property type="nucleotide sequence ID" value="NZ_JAVDWV010000012.1"/>
</dbReference>